<dbReference type="RefSeq" id="XP_024703919.1">
    <property type="nucleotide sequence ID" value="XM_024854060.1"/>
</dbReference>
<dbReference type="GeneID" id="36561765"/>
<evidence type="ECO:0000313" key="2">
    <source>
        <dbReference type="Proteomes" id="UP000234275"/>
    </source>
</evidence>
<reference evidence="1 2" key="1">
    <citation type="submission" date="2016-12" db="EMBL/GenBank/DDBJ databases">
        <title>The genomes of Aspergillus section Nigri reveals drivers in fungal speciation.</title>
        <authorList>
            <consortium name="DOE Joint Genome Institute"/>
            <person name="Vesth T.C."/>
            <person name="Nybo J."/>
            <person name="Theobald S."/>
            <person name="Brandl J."/>
            <person name="Frisvad J.C."/>
            <person name="Nielsen K.F."/>
            <person name="Lyhne E.K."/>
            <person name="Kogle M.E."/>
            <person name="Kuo A."/>
            <person name="Riley R."/>
            <person name="Clum A."/>
            <person name="Nolan M."/>
            <person name="Lipzen A."/>
            <person name="Salamov A."/>
            <person name="Henrissat B."/>
            <person name="Wiebenga A."/>
            <person name="De Vries R.P."/>
            <person name="Grigoriev I.V."/>
            <person name="Mortensen U.H."/>
            <person name="Andersen M.R."/>
            <person name="Baker S.E."/>
        </authorList>
    </citation>
    <scope>NUCLEOTIDE SEQUENCE [LARGE SCALE GENOMIC DNA]</scope>
    <source>
        <strain evidence="1 2">IBT 23096</strain>
    </source>
</reference>
<keyword evidence="2" id="KW-1185">Reference proteome</keyword>
<dbReference type="AlphaFoldDB" id="A0A2I2G6W1"/>
<name>A0A2I2G6W1_9EURO</name>
<dbReference type="VEuPathDB" id="FungiDB:P170DRAFT_493972"/>
<accession>A0A2I2G6W1</accession>
<gene>
    <name evidence="1" type="ORF">P170DRAFT_493972</name>
</gene>
<comment type="caution">
    <text evidence="1">The sequence shown here is derived from an EMBL/GenBank/DDBJ whole genome shotgun (WGS) entry which is preliminary data.</text>
</comment>
<evidence type="ECO:0000313" key="1">
    <source>
        <dbReference type="EMBL" id="PLB48617.1"/>
    </source>
</evidence>
<dbReference type="Proteomes" id="UP000234275">
    <property type="component" value="Unassembled WGS sequence"/>
</dbReference>
<organism evidence="1 2">
    <name type="scientific">Aspergillus steynii IBT 23096</name>
    <dbReference type="NCBI Taxonomy" id="1392250"/>
    <lineage>
        <taxon>Eukaryota</taxon>
        <taxon>Fungi</taxon>
        <taxon>Dikarya</taxon>
        <taxon>Ascomycota</taxon>
        <taxon>Pezizomycotina</taxon>
        <taxon>Eurotiomycetes</taxon>
        <taxon>Eurotiomycetidae</taxon>
        <taxon>Eurotiales</taxon>
        <taxon>Aspergillaceae</taxon>
        <taxon>Aspergillus</taxon>
        <taxon>Aspergillus subgen. Circumdati</taxon>
    </lineage>
</organism>
<sequence length="172" mass="19911">MQSNPSSIFYGQQGMPAIERLTLEGNAQPSQEEMPPIERLILEENSQERSEESDISDVPFVVYPKHPERRMITMFIPQGTGTCIDIGCVLRAFHAEILERLWIGNLYHRRDLRCRAPGPNYVFSFWPASLDPVKYHEEAANILSQYLEYHSTDVMILPWSSSEMYFVLDLIE</sequence>
<dbReference type="EMBL" id="MSFO01000004">
    <property type="protein sequence ID" value="PLB48617.1"/>
    <property type="molecule type" value="Genomic_DNA"/>
</dbReference>
<protein>
    <submittedName>
        <fullName evidence="1">Uncharacterized protein</fullName>
    </submittedName>
</protein>
<proteinExistence type="predicted"/>